<accession>A0A0F9RFL6</accession>
<comment type="caution">
    <text evidence="1">The sequence shown here is derived from an EMBL/GenBank/DDBJ whole genome shotgun (WGS) entry which is preliminary data.</text>
</comment>
<proteinExistence type="predicted"/>
<evidence type="ECO:0000313" key="1">
    <source>
        <dbReference type="EMBL" id="KKN55290.1"/>
    </source>
</evidence>
<gene>
    <name evidence="1" type="ORF">LCGC14_0583810</name>
</gene>
<reference evidence="1" key="1">
    <citation type="journal article" date="2015" name="Nature">
        <title>Complex archaea that bridge the gap between prokaryotes and eukaryotes.</title>
        <authorList>
            <person name="Spang A."/>
            <person name="Saw J.H."/>
            <person name="Jorgensen S.L."/>
            <person name="Zaremba-Niedzwiedzka K."/>
            <person name="Martijn J."/>
            <person name="Lind A.E."/>
            <person name="van Eijk R."/>
            <person name="Schleper C."/>
            <person name="Guy L."/>
            <person name="Ettema T.J."/>
        </authorList>
    </citation>
    <scope>NUCLEOTIDE SEQUENCE</scope>
</reference>
<sequence length="129" mass="13481">MADVQGQEGGVIIREGSHINGKGPAFTSTESLDVSPAVETTLDITTLVGSNVVITGFYMEGDAANDFEVSLKTQVSGSTVWFLAPASARSFSLAGLWVQQIFLRSAGVAMDVKVLLTLAIQSGILPPIP</sequence>
<dbReference type="EMBL" id="LAZR01000891">
    <property type="protein sequence ID" value="KKN55290.1"/>
    <property type="molecule type" value="Genomic_DNA"/>
</dbReference>
<name>A0A0F9RFL6_9ZZZZ</name>
<organism evidence="1">
    <name type="scientific">marine sediment metagenome</name>
    <dbReference type="NCBI Taxonomy" id="412755"/>
    <lineage>
        <taxon>unclassified sequences</taxon>
        <taxon>metagenomes</taxon>
        <taxon>ecological metagenomes</taxon>
    </lineage>
</organism>
<dbReference type="AlphaFoldDB" id="A0A0F9RFL6"/>
<protein>
    <submittedName>
        <fullName evidence="1">Uncharacterized protein</fullName>
    </submittedName>
</protein>